<feature type="domain" description="Stress-response A/B barrel" evidence="1">
    <location>
        <begin position="2"/>
        <end position="94"/>
    </location>
</feature>
<name>F6CUC1_MARPP</name>
<organism evidence="2 3">
    <name type="scientific">Marinomonas posidonica (strain CECT 7376 / NCIMB 14433 / IVIA-Po-181)</name>
    <dbReference type="NCBI Taxonomy" id="491952"/>
    <lineage>
        <taxon>Bacteria</taxon>
        <taxon>Pseudomonadati</taxon>
        <taxon>Pseudomonadota</taxon>
        <taxon>Gammaproteobacteria</taxon>
        <taxon>Oceanospirillales</taxon>
        <taxon>Oceanospirillaceae</taxon>
        <taxon>Marinomonas</taxon>
    </lineage>
</organism>
<evidence type="ECO:0000313" key="2">
    <source>
        <dbReference type="EMBL" id="AEF55240.1"/>
    </source>
</evidence>
<dbReference type="PROSITE" id="PS51502">
    <property type="entry name" value="S_R_A_B_BARREL"/>
    <property type="match status" value="1"/>
</dbReference>
<dbReference type="eggNOG" id="ENOG5032YCK">
    <property type="taxonomic scope" value="Bacteria"/>
</dbReference>
<dbReference type="Proteomes" id="UP000009230">
    <property type="component" value="Chromosome"/>
</dbReference>
<dbReference type="InterPro" id="IPR013097">
    <property type="entry name" value="Dabb"/>
</dbReference>
<dbReference type="Pfam" id="PF07876">
    <property type="entry name" value="Dabb"/>
    <property type="match status" value="1"/>
</dbReference>
<dbReference type="SUPFAM" id="SSF54909">
    <property type="entry name" value="Dimeric alpha+beta barrel"/>
    <property type="match status" value="1"/>
</dbReference>
<dbReference type="OrthoDB" id="9808130at2"/>
<dbReference type="PANTHER" id="PTHR37832">
    <property type="entry name" value="BLL2683 PROTEIN"/>
    <property type="match status" value="1"/>
</dbReference>
<dbReference type="STRING" id="491952.Mar181_2202"/>
<dbReference type="EMBL" id="CP002771">
    <property type="protein sequence ID" value="AEF55240.1"/>
    <property type="molecule type" value="Genomic_DNA"/>
</dbReference>
<dbReference type="AlphaFoldDB" id="F6CUC1"/>
<accession>F6CUC1</accession>
<dbReference type="Gene3D" id="3.30.70.100">
    <property type="match status" value="1"/>
</dbReference>
<dbReference type="RefSeq" id="WP_013796715.1">
    <property type="nucleotide sequence ID" value="NC_015559.1"/>
</dbReference>
<keyword evidence="3" id="KW-1185">Reference proteome</keyword>
<dbReference type="InterPro" id="IPR011008">
    <property type="entry name" value="Dimeric_a/b-barrel"/>
</dbReference>
<reference evidence="2 3" key="1">
    <citation type="journal article" date="2012" name="Stand. Genomic Sci.">
        <title>Complete genome sequence of Marinomonas posidonica type strain (IVIA-Po-181(T)).</title>
        <authorList>
            <person name="Lucas-Elio P."/>
            <person name="Goodwin L."/>
            <person name="Woyke T."/>
            <person name="Pitluck S."/>
            <person name="Nolan M."/>
            <person name="Kyrpides N.C."/>
            <person name="Detter J.C."/>
            <person name="Copeland A."/>
            <person name="Lu M."/>
            <person name="Bruce D."/>
            <person name="Detter C."/>
            <person name="Tapia R."/>
            <person name="Han S."/>
            <person name="Land M.L."/>
            <person name="Ivanova N."/>
            <person name="Mikhailova N."/>
            <person name="Johnston A.W."/>
            <person name="Sanchez-Amat A."/>
        </authorList>
    </citation>
    <scope>NUCLEOTIDE SEQUENCE [LARGE SCALE GENOMIC DNA]</scope>
    <source>
        <strain evidence="3">CECT 7376 / NCIMB 14433 / IVIA-Po-181</strain>
    </source>
</reference>
<protein>
    <submittedName>
        <fullName evidence="2">Stress responsive alpha-beta barrel domain-containing protein</fullName>
    </submittedName>
</protein>
<evidence type="ECO:0000259" key="1">
    <source>
        <dbReference type="PROSITE" id="PS51502"/>
    </source>
</evidence>
<proteinExistence type="predicted"/>
<dbReference type="SMART" id="SM00886">
    <property type="entry name" value="Dabb"/>
    <property type="match status" value="1"/>
</dbReference>
<evidence type="ECO:0000313" key="3">
    <source>
        <dbReference type="Proteomes" id="UP000009230"/>
    </source>
</evidence>
<dbReference type="PANTHER" id="PTHR37832:SF1">
    <property type="entry name" value="STRESS-RESPONSE A_B BARREL DOMAIN-CONTAINING PROTEIN"/>
    <property type="match status" value="1"/>
</dbReference>
<sequence length="96" mass="11129">MLQHHVFIKYQEGTSAEHIDTFQQKMLALKDCIAEIQQLEIGVDELHQARSWDLILNMQFQSIEDLQVYQKHPEHQAVMAFNGPKVAEVGAIDFHK</sequence>
<dbReference type="KEGG" id="mpc:Mar181_2202"/>
<dbReference type="HOGENOM" id="CLU_080664_3_1_6"/>
<gene>
    <name evidence="2" type="ordered locus">Mar181_2202</name>
</gene>